<feature type="signal peptide" evidence="5">
    <location>
        <begin position="1"/>
        <end position="29"/>
    </location>
</feature>
<keyword evidence="10" id="KW-1185">Reference proteome</keyword>
<evidence type="ECO:0000256" key="4">
    <source>
        <dbReference type="SAM" id="MobiDB-lite"/>
    </source>
</evidence>
<feature type="domain" description="ShlB POTRA" evidence="8">
    <location>
        <begin position="165"/>
        <end position="216"/>
    </location>
</feature>
<sequence length="576" mass="62213">MLFNSPNAHRKARGVPPFVSFFLALPSLAAAQSLPFFPPVTPNDAIERRQEQQQEAAKERAMARPDVLSPTAAEPAKSGPLILPTETPCFPIQSVVWDGADAFTWLTRESDILITQCAGKQGLQAIRDYFSARLVTEGFVTTRVFIPEQNLSTGTLRLQIVAGHINQVKSDGAPGGWRMALPTGPDGLVNQRDLDQGMENIRRLQGQADATVDLIPGDDPGEADLIIKPGTGKRWHGLITADNAGLDNTGKYQMGGTLTVDSPLFLYDSLSVSGNTNANYGNGSAGTRSSAINYSIPFGYWNAFFNANQSHYKQTVAGFDGDIVYGGRNTQIEAGLGYVPLRNASGKTSLYGKVFRKSASSSINDLDLPVQHRDFVGYELGASHRQYFGASVFDIGAAWRQSLPSHSKSPGFVLGDPAWDGKSEILLGNLGLMIPFQVSGQRLRYQGTVRMQYAPTRILPSDYFVIGNRYSVRGFDEQLTLAAENGVTMRNDLAWPIGNTGQEAFVGFDMGHVSGPSAAFLAGQSPMGAVIGARGRWRLGSLASLSYEVTLGTPVRKPENFRTHGANIAAQTGLEF</sequence>
<dbReference type="InterPro" id="IPR035251">
    <property type="entry name" value="ShlB_POTRA"/>
</dbReference>
<evidence type="ECO:0000256" key="3">
    <source>
        <dbReference type="ARBA" id="ARBA00023237"/>
    </source>
</evidence>
<feature type="compositionally biased region" description="Basic and acidic residues" evidence="4">
    <location>
        <begin position="47"/>
        <end position="63"/>
    </location>
</feature>
<keyword evidence="1" id="KW-0472">Membrane</keyword>
<evidence type="ECO:0000259" key="8">
    <source>
        <dbReference type="Pfam" id="PF17287"/>
    </source>
</evidence>
<evidence type="ECO:0000259" key="7">
    <source>
        <dbReference type="Pfam" id="PF08479"/>
    </source>
</evidence>
<feature type="domain" description="Haemolysin activator HlyB C-terminal" evidence="6">
    <location>
        <begin position="221"/>
        <end position="535"/>
    </location>
</feature>
<reference evidence="9 10" key="1">
    <citation type="submission" date="2021-08" db="EMBL/GenBank/DDBJ databases">
        <authorList>
            <person name="Peeters C."/>
        </authorList>
    </citation>
    <scope>NUCLEOTIDE SEQUENCE [LARGE SCALE GENOMIC DNA]</scope>
    <source>
        <strain evidence="9 10">LMG 23992</strain>
    </source>
</reference>
<dbReference type="Pfam" id="PF03865">
    <property type="entry name" value="ShlB"/>
    <property type="match status" value="1"/>
</dbReference>
<feature type="region of interest" description="Disordered" evidence="4">
    <location>
        <begin position="47"/>
        <end position="78"/>
    </location>
</feature>
<dbReference type="PANTHER" id="PTHR34597:SF3">
    <property type="entry name" value="OUTER MEMBRANE TRANSPORTER CDIB"/>
    <property type="match status" value="1"/>
</dbReference>
<keyword evidence="2" id="KW-0812">Transmembrane</keyword>
<feature type="domain" description="Polypeptide-transport-associated ShlB-type" evidence="7">
    <location>
        <begin position="90"/>
        <end position="163"/>
    </location>
</feature>
<dbReference type="Pfam" id="PF08479">
    <property type="entry name" value="POTRA_2"/>
    <property type="match status" value="1"/>
</dbReference>
<dbReference type="InterPro" id="IPR005565">
    <property type="entry name" value="Hemolysn_activator_HlyB_C"/>
</dbReference>
<evidence type="ECO:0000256" key="5">
    <source>
        <dbReference type="SAM" id="SignalP"/>
    </source>
</evidence>
<dbReference type="Proteomes" id="UP000727654">
    <property type="component" value="Unassembled WGS sequence"/>
</dbReference>
<dbReference type="Pfam" id="PF17287">
    <property type="entry name" value="POTRA_3"/>
    <property type="match status" value="1"/>
</dbReference>
<feature type="chain" id="PRO_5047515529" evidence="5">
    <location>
        <begin position="30"/>
        <end position="576"/>
    </location>
</feature>
<dbReference type="PANTHER" id="PTHR34597">
    <property type="entry name" value="SLR1661 PROTEIN"/>
    <property type="match status" value="1"/>
</dbReference>
<dbReference type="EMBL" id="CAJZAI010000023">
    <property type="protein sequence ID" value="CAG9184156.1"/>
    <property type="molecule type" value="Genomic_DNA"/>
</dbReference>
<evidence type="ECO:0000259" key="6">
    <source>
        <dbReference type="Pfam" id="PF03865"/>
    </source>
</evidence>
<dbReference type="InterPro" id="IPR027282">
    <property type="entry name" value="TPS"/>
</dbReference>
<keyword evidence="3" id="KW-0998">Cell outer membrane</keyword>
<dbReference type="Gene3D" id="3.10.20.310">
    <property type="entry name" value="membrane protein fhac"/>
    <property type="match status" value="1"/>
</dbReference>
<keyword evidence="1" id="KW-1134">Transmembrane beta strand</keyword>
<evidence type="ECO:0000256" key="2">
    <source>
        <dbReference type="ARBA" id="ARBA00022692"/>
    </source>
</evidence>
<dbReference type="InterPro" id="IPR013686">
    <property type="entry name" value="Polypept-transport_assoc_ShlB"/>
</dbReference>
<name>A0ABM8XUU6_9BURK</name>
<evidence type="ECO:0000313" key="10">
    <source>
        <dbReference type="Proteomes" id="UP000727654"/>
    </source>
</evidence>
<evidence type="ECO:0000256" key="1">
    <source>
        <dbReference type="ARBA" id="ARBA00022452"/>
    </source>
</evidence>
<protein>
    <submittedName>
        <fullName evidence="9">Hemolysin transporter protein ShlB</fullName>
    </submittedName>
</protein>
<organism evidence="9 10">
    <name type="scientific">Cupriavidus laharis</name>
    <dbReference type="NCBI Taxonomy" id="151654"/>
    <lineage>
        <taxon>Bacteria</taxon>
        <taxon>Pseudomonadati</taxon>
        <taxon>Pseudomonadota</taxon>
        <taxon>Betaproteobacteria</taxon>
        <taxon>Burkholderiales</taxon>
        <taxon>Burkholderiaceae</taxon>
        <taxon>Cupriavidus</taxon>
    </lineage>
</organism>
<gene>
    <name evidence="9" type="primary">shlB_3</name>
    <name evidence="9" type="ORF">LMG23992_05160</name>
</gene>
<accession>A0ABM8XUU6</accession>
<proteinExistence type="predicted"/>
<dbReference type="InterPro" id="IPR051544">
    <property type="entry name" value="TPS_OM_transporter"/>
</dbReference>
<dbReference type="PIRSF" id="PIRSF029745">
    <property type="entry name" value="FhaC"/>
    <property type="match status" value="1"/>
</dbReference>
<keyword evidence="5" id="KW-0732">Signal</keyword>
<dbReference type="Gene3D" id="2.40.160.50">
    <property type="entry name" value="membrane protein fhac: a member of the omp85/tpsb transporter family"/>
    <property type="match status" value="1"/>
</dbReference>
<evidence type="ECO:0000313" key="9">
    <source>
        <dbReference type="EMBL" id="CAG9184156.1"/>
    </source>
</evidence>
<comment type="caution">
    <text evidence="9">The sequence shown here is derived from an EMBL/GenBank/DDBJ whole genome shotgun (WGS) entry which is preliminary data.</text>
</comment>